<name>A0A315VNU2_GAMAF</name>
<dbReference type="InterPro" id="IPR051135">
    <property type="entry name" value="Gal/GlcNAc/GalNAc_ST"/>
</dbReference>
<accession>A0A315VNU2</accession>
<dbReference type="GO" id="GO:0006790">
    <property type="term" value="P:sulfur compound metabolic process"/>
    <property type="evidence" value="ECO:0007669"/>
    <property type="project" value="TreeGrafter"/>
</dbReference>
<sequence length="667" mass="75111">MSSLRHQRGGCRAGGGGRMECSWKTVLLLVCASLGVQYTAIRTLRDSMSGPCQRAYRCRSRYHRDSRWAALCDDSWMPVELPQKHILLFATTRSGSSFTGQLLNQHPGIFYVFEPLYHVQQAFTNSSSRLRRTLDRRALLGAYRDLLLNLYTCDLHFMENYIRPEAQDHITNSFFRRSSSHALCSPPVCLEGAIAAMSDSPDEIWCPKKCGALNLTLAAMSCMSRGRVAIKTVRIPEVGDLRTLTEDPRLDLKIIHLVRDPRAILASRIMAFSDQFRAWKIWNATGRQPRYVDLSQITSTCKDMSASAETGLQRPAWLRGRYMLVRYEDLALHPNAGATAIYRFVGLEMEDRVRMWILKNTNSNVSAPSEWNYKYSTTRDSRATAESWRLRLSFDIVRTIQNLCSDTLALLGYKQRYEMPLQHIKKSPVVRLPDSGHAALRSSVSQHPVLGVRRLTSSSPLILYGLYLGVQPESLQIPACRSETRRTVLGNINATYMMLRVQKKITECFKLGCHTNNPFSSSGTLSAVPLSKHSSETLTTVACCSLNLVDAESFKAKLLCLCVNSIYRRLPPHFLCHSPPLPPTASRLTGLSAKTIQGDERTEMTLKEQLLVLFKFGKVRKGSRSSRETETANRCNYLLYGAAGFTSGSPALTICFHFIILTEDSYL</sequence>
<evidence type="ECO:0000313" key="3">
    <source>
        <dbReference type="Proteomes" id="UP000250572"/>
    </source>
</evidence>
<reference evidence="2 3" key="1">
    <citation type="journal article" date="2018" name="G3 (Bethesda)">
        <title>A High-Quality Reference Genome for the Invasive Mosquitofish Gambusia affinis Using a Chicago Library.</title>
        <authorList>
            <person name="Hoffberg S.L."/>
            <person name="Troendle N.J."/>
            <person name="Glenn T.C."/>
            <person name="Mahmud O."/>
            <person name="Louha S."/>
            <person name="Chalopin D."/>
            <person name="Bennetzen J.L."/>
            <person name="Mauricio R."/>
        </authorList>
    </citation>
    <scope>NUCLEOTIDE SEQUENCE [LARGE SCALE GENOMIC DNA]</scope>
    <source>
        <strain evidence="2">NE01/NJP1002.9</strain>
        <tissue evidence="2">Muscle</tissue>
    </source>
</reference>
<comment type="caution">
    <text evidence="2">The sequence shown here is derived from an EMBL/GenBank/DDBJ whole genome shotgun (WGS) entry which is preliminary data.</text>
</comment>
<proteinExistence type="predicted"/>
<dbReference type="GO" id="GO:0006044">
    <property type="term" value="P:N-acetylglucosamine metabolic process"/>
    <property type="evidence" value="ECO:0007669"/>
    <property type="project" value="TreeGrafter"/>
</dbReference>
<dbReference type="SUPFAM" id="SSF52540">
    <property type="entry name" value="P-loop containing nucleoside triphosphate hydrolases"/>
    <property type="match status" value="1"/>
</dbReference>
<dbReference type="Proteomes" id="UP000250572">
    <property type="component" value="Unassembled WGS sequence"/>
</dbReference>
<dbReference type="PANTHER" id="PTHR10704">
    <property type="entry name" value="CARBOHYDRATE SULFOTRANSFERASE"/>
    <property type="match status" value="1"/>
</dbReference>
<dbReference type="Pfam" id="PF00685">
    <property type="entry name" value="Sulfotransfer_1"/>
    <property type="match status" value="1"/>
</dbReference>
<dbReference type="STRING" id="33528.ENSGAFP00000032452"/>
<dbReference type="GO" id="GO:0001517">
    <property type="term" value="F:N-acetylglucosamine 6-O-sulfotransferase activity"/>
    <property type="evidence" value="ECO:0007669"/>
    <property type="project" value="TreeGrafter"/>
</dbReference>
<dbReference type="InterPro" id="IPR027417">
    <property type="entry name" value="P-loop_NTPase"/>
</dbReference>
<evidence type="ECO:0000313" key="2">
    <source>
        <dbReference type="EMBL" id="PWA24738.1"/>
    </source>
</evidence>
<protein>
    <recommendedName>
        <fullName evidence="1">Sulfotransferase domain-containing protein</fullName>
    </recommendedName>
</protein>
<dbReference type="AlphaFoldDB" id="A0A315VNU2"/>
<dbReference type="InterPro" id="IPR000863">
    <property type="entry name" value="Sulfotransferase_dom"/>
</dbReference>
<dbReference type="Gene3D" id="3.40.50.300">
    <property type="entry name" value="P-loop containing nucleotide triphosphate hydrolases"/>
    <property type="match status" value="1"/>
</dbReference>
<dbReference type="PANTHER" id="PTHR10704:SF66">
    <property type="entry name" value="SULFOTRANSFERASE"/>
    <property type="match status" value="1"/>
</dbReference>
<organism evidence="2 3">
    <name type="scientific">Gambusia affinis</name>
    <name type="common">Western mosquitofish</name>
    <name type="synonym">Heterandria affinis</name>
    <dbReference type="NCBI Taxonomy" id="33528"/>
    <lineage>
        <taxon>Eukaryota</taxon>
        <taxon>Metazoa</taxon>
        <taxon>Chordata</taxon>
        <taxon>Craniata</taxon>
        <taxon>Vertebrata</taxon>
        <taxon>Euteleostomi</taxon>
        <taxon>Actinopterygii</taxon>
        <taxon>Neopterygii</taxon>
        <taxon>Teleostei</taxon>
        <taxon>Neoteleostei</taxon>
        <taxon>Acanthomorphata</taxon>
        <taxon>Ovalentaria</taxon>
        <taxon>Atherinomorphae</taxon>
        <taxon>Cyprinodontiformes</taxon>
        <taxon>Poeciliidae</taxon>
        <taxon>Poeciliinae</taxon>
        <taxon>Gambusia</taxon>
    </lineage>
</organism>
<evidence type="ECO:0000259" key="1">
    <source>
        <dbReference type="Pfam" id="PF00685"/>
    </source>
</evidence>
<keyword evidence="3" id="KW-1185">Reference proteome</keyword>
<feature type="domain" description="Sulfotransferase" evidence="1">
    <location>
        <begin position="84"/>
        <end position="410"/>
    </location>
</feature>
<gene>
    <name evidence="2" type="ORF">CCH79_00010077</name>
</gene>
<dbReference type="EMBL" id="NHOQ01001396">
    <property type="protein sequence ID" value="PWA24738.1"/>
    <property type="molecule type" value="Genomic_DNA"/>
</dbReference>